<accession>A0A5N0DKQ2</accession>
<reference evidence="1 2" key="1">
    <citation type="submission" date="2019-09" db="EMBL/GenBank/DDBJ databases">
        <authorList>
            <person name="Wang X."/>
        </authorList>
    </citation>
    <scope>NUCLEOTIDE SEQUENCE [LARGE SCALE GENOMIC DNA]</scope>
    <source>
        <strain evidence="1 2">CICC 11023</strain>
    </source>
</reference>
<proteinExistence type="predicted"/>
<sequence>MSIARTASMVRSLPAIVEQCVATADTEVRLVQLPTGGAVRLMALPVEGPRGGVYAVLLCAGAASCGAPRPLAIGTLEWNICTGIARAGTVAERMLGIADAGVHRERTLADLMCRFEWWEDRAGFLALFDPVESAAEWTGSATILAAGDLGKRHVYVAAKRCCSAAENVVRAVIHDVTDLEPPPRFDTHAVALRRIPIQEGHAIGLTDVGSWLVHDWIAIDDTPLRRWRHGSPEVHVSDLESIARCRAALLAGAETIGCRVRVRFSEHEHWDTVWAEWTILSRSDRPQAVFDITWNPR</sequence>
<dbReference type="EMBL" id="VXLC01000051">
    <property type="protein sequence ID" value="KAA8877323.1"/>
    <property type="molecule type" value="Genomic_DNA"/>
</dbReference>
<dbReference type="OrthoDB" id="4543619at2"/>
<evidence type="ECO:0000313" key="2">
    <source>
        <dbReference type="Proteomes" id="UP000323876"/>
    </source>
</evidence>
<gene>
    <name evidence="1" type="ORF">F3087_44945</name>
</gene>
<name>A0A5N0DKQ2_9NOCA</name>
<protein>
    <recommendedName>
        <fullName evidence="3">Rv3651-like N-terminal domain-containing protein</fullName>
    </recommendedName>
</protein>
<comment type="caution">
    <text evidence="1">The sequence shown here is derived from an EMBL/GenBank/DDBJ whole genome shotgun (WGS) entry which is preliminary data.</text>
</comment>
<keyword evidence="2" id="KW-1185">Reference proteome</keyword>
<organism evidence="1 2">
    <name type="scientific">Nocardia colli</name>
    <dbReference type="NCBI Taxonomy" id="2545717"/>
    <lineage>
        <taxon>Bacteria</taxon>
        <taxon>Bacillati</taxon>
        <taxon>Actinomycetota</taxon>
        <taxon>Actinomycetes</taxon>
        <taxon>Mycobacteriales</taxon>
        <taxon>Nocardiaceae</taxon>
        <taxon>Nocardia</taxon>
    </lineage>
</organism>
<evidence type="ECO:0008006" key="3">
    <source>
        <dbReference type="Google" id="ProtNLM"/>
    </source>
</evidence>
<dbReference type="Proteomes" id="UP000323876">
    <property type="component" value="Unassembled WGS sequence"/>
</dbReference>
<evidence type="ECO:0000313" key="1">
    <source>
        <dbReference type="EMBL" id="KAA8877323.1"/>
    </source>
</evidence>
<dbReference type="AlphaFoldDB" id="A0A5N0DKQ2"/>